<dbReference type="GO" id="GO:0045830">
    <property type="term" value="P:positive regulation of isotype switching"/>
    <property type="evidence" value="ECO:0007669"/>
    <property type="project" value="TreeGrafter"/>
</dbReference>
<organism evidence="1">
    <name type="scientific">Iconisemion striatum</name>
    <dbReference type="NCBI Taxonomy" id="60296"/>
    <lineage>
        <taxon>Eukaryota</taxon>
        <taxon>Metazoa</taxon>
        <taxon>Chordata</taxon>
        <taxon>Craniata</taxon>
        <taxon>Vertebrata</taxon>
        <taxon>Euteleostomi</taxon>
        <taxon>Actinopterygii</taxon>
        <taxon>Neopterygii</taxon>
        <taxon>Teleostei</taxon>
        <taxon>Neoteleostei</taxon>
        <taxon>Acanthomorphata</taxon>
        <taxon>Ovalentaria</taxon>
        <taxon>Atherinomorphae</taxon>
        <taxon>Cyprinodontiformes</taxon>
        <taxon>Nothobranchiidae</taxon>
        <taxon>Iconisemion</taxon>
    </lineage>
</organism>
<dbReference type="AlphaFoldDB" id="A0A1A7YLQ7"/>
<evidence type="ECO:0000313" key="1">
    <source>
        <dbReference type="EMBL" id="SBP31118.1"/>
    </source>
</evidence>
<reference evidence="1" key="2">
    <citation type="submission" date="2016-06" db="EMBL/GenBank/DDBJ databases">
        <title>The genome of a short-lived fish provides insights into sex chromosome evolution and the genetic control of aging.</title>
        <authorList>
            <person name="Reichwald K."/>
            <person name="Felder M."/>
            <person name="Petzold A."/>
            <person name="Koch P."/>
            <person name="Groth M."/>
            <person name="Platzer M."/>
        </authorList>
    </citation>
    <scope>NUCLEOTIDE SEQUENCE</scope>
    <source>
        <tissue evidence="1">Brain</tissue>
    </source>
</reference>
<reference evidence="1" key="1">
    <citation type="submission" date="2016-05" db="EMBL/GenBank/DDBJ databases">
        <authorList>
            <person name="Lavstsen T."/>
            <person name="Jespersen J.S."/>
        </authorList>
    </citation>
    <scope>NUCLEOTIDE SEQUENCE</scope>
    <source>
        <tissue evidence="1">Brain</tissue>
    </source>
</reference>
<dbReference type="EMBL" id="HADW01020565">
    <property type="protein sequence ID" value="SBP21965.1"/>
    <property type="molecule type" value="Transcribed_RNA"/>
</dbReference>
<evidence type="ECO:0008006" key="2">
    <source>
        <dbReference type="Google" id="ProtNLM"/>
    </source>
</evidence>
<dbReference type="InterPro" id="IPR039996">
    <property type="entry name" value="Shieldin_RINN1"/>
</dbReference>
<dbReference type="GO" id="GO:2001034">
    <property type="term" value="P:positive regulation of double-strand break repair via nonhomologous end joining"/>
    <property type="evidence" value="ECO:0007669"/>
    <property type="project" value="TreeGrafter"/>
</dbReference>
<proteinExistence type="predicted"/>
<dbReference type="EMBL" id="HADX01008886">
    <property type="protein sequence ID" value="SBP31118.1"/>
    <property type="molecule type" value="Transcribed_RNA"/>
</dbReference>
<dbReference type="CDD" id="cd22293">
    <property type="entry name" value="RBD_SHLD3_N"/>
    <property type="match status" value="1"/>
</dbReference>
<sequence length="255" mass="29179">MEDVVLYYQSGSADQLSSLVERTEKLLEPFTCRNPPAFSPWFPTSISDRRLPIRPAKPAPVITSSGDLLIGTETQNKIIEQAHKVCAETPPDDPKSKRDPLFFVSETPNSLLLVRETIPPSPGKKTQMDKDASQTTRSWSVFTQRRVLLQNSQSLSRRFEHMVSVHGLHLRQRAKWVITQDNCRDIEKVWRSLSRSVRSSRLPTCNANIQRERAEVWVFCDLLYSEQVGRHLKDELKLLGRISLSVHKLGNIFSM</sequence>
<dbReference type="PANTHER" id="PTHR41404">
    <property type="entry name" value="SHIELDIN COMPLEX SUBUNIT 3"/>
    <property type="match status" value="1"/>
</dbReference>
<name>A0A1A7YLQ7_9TELE</name>
<accession>A0A1A7YLQ7</accession>
<dbReference type="GO" id="GO:2000042">
    <property type="term" value="P:negative regulation of double-strand break repair via homologous recombination"/>
    <property type="evidence" value="ECO:0007669"/>
    <property type="project" value="TreeGrafter"/>
</dbReference>
<protein>
    <recommendedName>
        <fullName evidence="2">Shieldin complex subunit 3</fullName>
    </recommendedName>
</protein>
<dbReference type="PANTHER" id="PTHR41404:SF1">
    <property type="entry name" value="SHIELDIN COMPLEX SUBUNIT 3"/>
    <property type="match status" value="1"/>
</dbReference>
<gene>
    <name evidence="1" type="primary">Nfu_g_1_017164</name>
</gene>